<protein>
    <submittedName>
        <fullName evidence="2">Uncharacterized protein</fullName>
    </submittedName>
</protein>
<dbReference type="OMA" id="MQIIVMF"/>
<feature type="compositionally biased region" description="Pro residues" evidence="1">
    <location>
        <begin position="32"/>
        <end position="41"/>
    </location>
</feature>
<sequence>MDYSGKRTDVVDAGGEFDYSGMQWFTDRPERPPPPPTQPPAEAYVPPPNVIEQNESFQFALSISTNELYARYKQYGQLGVLAWISEFSELIDNLKELGFKGNMFVSTRSQALKACEDLLRLKLDVKMQIIVMYLSAQVARLRRFLDGDKQWDDYPTPQFPVDPSQYT</sequence>
<keyword evidence="3" id="KW-1185">Reference proteome</keyword>
<evidence type="ECO:0000256" key="1">
    <source>
        <dbReference type="SAM" id="MobiDB-lite"/>
    </source>
</evidence>
<dbReference type="OrthoDB" id="2626014at2759"/>
<organism evidence="2 3">
    <name type="scientific">Agaricus bisporus var. burnettii (strain JB137-S8 / ATCC MYA-4627 / FGSC 10392)</name>
    <name type="common">White button mushroom</name>
    <dbReference type="NCBI Taxonomy" id="597362"/>
    <lineage>
        <taxon>Eukaryota</taxon>
        <taxon>Fungi</taxon>
        <taxon>Dikarya</taxon>
        <taxon>Basidiomycota</taxon>
        <taxon>Agaricomycotina</taxon>
        <taxon>Agaricomycetes</taxon>
        <taxon>Agaricomycetidae</taxon>
        <taxon>Agaricales</taxon>
        <taxon>Agaricineae</taxon>
        <taxon>Agaricaceae</taxon>
        <taxon>Agaricus</taxon>
    </lineage>
</organism>
<gene>
    <name evidence="2" type="ORF">AGABI1DRAFT_31840</name>
</gene>
<proteinExistence type="predicted"/>
<reference evidence="3" key="1">
    <citation type="journal article" date="2012" name="Proc. Natl. Acad. Sci. U.S.A.">
        <title>Genome sequence of the button mushroom Agaricus bisporus reveals mechanisms governing adaptation to a humic-rich ecological niche.</title>
        <authorList>
            <person name="Morin E."/>
            <person name="Kohler A."/>
            <person name="Baker A.R."/>
            <person name="Foulongne-Oriol M."/>
            <person name="Lombard V."/>
            <person name="Nagy L.G."/>
            <person name="Ohm R.A."/>
            <person name="Patyshakuliyeva A."/>
            <person name="Brun A."/>
            <person name="Aerts A.L."/>
            <person name="Bailey A.M."/>
            <person name="Billette C."/>
            <person name="Coutinho P.M."/>
            <person name="Deakin G."/>
            <person name="Doddapaneni H."/>
            <person name="Floudas D."/>
            <person name="Grimwood J."/>
            <person name="Hilden K."/>
            <person name="Kuees U."/>
            <person name="LaButti K.M."/>
            <person name="Lapidus A."/>
            <person name="Lindquist E.A."/>
            <person name="Lucas S.M."/>
            <person name="Murat C."/>
            <person name="Riley R.W."/>
            <person name="Salamov A.A."/>
            <person name="Schmutz J."/>
            <person name="Subramanian V."/>
            <person name="Woesten H.A.B."/>
            <person name="Xu J."/>
            <person name="Eastwood D.C."/>
            <person name="Foster G.D."/>
            <person name="Sonnenberg A.S."/>
            <person name="Cullen D."/>
            <person name="de Vries R.P."/>
            <person name="Lundell T."/>
            <person name="Hibbett D.S."/>
            <person name="Henrissat B."/>
            <person name="Burton K.S."/>
            <person name="Kerrigan R.W."/>
            <person name="Challen M.P."/>
            <person name="Grigoriev I.V."/>
            <person name="Martin F."/>
        </authorList>
    </citation>
    <scope>NUCLEOTIDE SEQUENCE [LARGE SCALE GENOMIC DNA]</scope>
    <source>
        <strain evidence="3">JB137-S8 / ATCC MYA-4627 / FGSC 10392</strain>
    </source>
</reference>
<dbReference type="EMBL" id="JH971385">
    <property type="protein sequence ID" value="EKM84179.1"/>
    <property type="molecule type" value="Genomic_DNA"/>
</dbReference>
<dbReference type="eggNOG" id="ENOG502R0T6">
    <property type="taxonomic scope" value="Eukaryota"/>
</dbReference>
<evidence type="ECO:0000313" key="2">
    <source>
        <dbReference type="EMBL" id="EKM84179.1"/>
    </source>
</evidence>
<dbReference type="GeneID" id="18828979"/>
<dbReference type="RefSeq" id="XP_007324936.1">
    <property type="nucleotide sequence ID" value="XM_007324874.1"/>
</dbReference>
<dbReference type="HOGENOM" id="CLU_132809_0_0_1"/>
<accession>K5WBC2</accession>
<name>K5WBC2_AGABU</name>
<dbReference type="InParanoid" id="K5WBC2"/>
<dbReference type="Proteomes" id="UP000008493">
    <property type="component" value="Unassembled WGS sequence"/>
</dbReference>
<feature type="region of interest" description="Disordered" evidence="1">
    <location>
        <begin position="19"/>
        <end position="41"/>
    </location>
</feature>
<evidence type="ECO:0000313" key="3">
    <source>
        <dbReference type="Proteomes" id="UP000008493"/>
    </source>
</evidence>
<dbReference type="AlphaFoldDB" id="K5WBC2"/>
<dbReference type="KEGG" id="abp:AGABI1DRAFT31840"/>